<accession>A0A4Y2N6L0</accession>
<gene>
    <name evidence="1" type="ORF">AVEN_150740_1</name>
</gene>
<evidence type="ECO:0000313" key="1">
    <source>
        <dbReference type="EMBL" id="GBN33456.1"/>
    </source>
</evidence>
<proteinExistence type="predicted"/>
<name>A0A4Y2N6L0_ARAVE</name>
<comment type="caution">
    <text evidence="1">The sequence shown here is derived from an EMBL/GenBank/DDBJ whole genome shotgun (WGS) entry which is preliminary data.</text>
</comment>
<organism evidence="1 2">
    <name type="scientific">Araneus ventricosus</name>
    <name type="common">Orbweaver spider</name>
    <name type="synonym">Epeira ventricosa</name>
    <dbReference type="NCBI Taxonomy" id="182803"/>
    <lineage>
        <taxon>Eukaryota</taxon>
        <taxon>Metazoa</taxon>
        <taxon>Ecdysozoa</taxon>
        <taxon>Arthropoda</taxon>
        <taxon>Chelicerata</taxon>
        <taxon>Arachnida</taxon>
        <taxon>Araneae</taxon>
        <taxon>Araneomorphae</taxon>
        <taxon>Entelegynae</taxon>
        <taxon>Araneoidea</taxon>
        <taxon>Araneidae</taxon>
        <taxon>Araneus</taxon>
    </lineage>
</organism>
<evidence type="ECO:0000313" key="2">
    <source>
        <dbReference type="Proteomes" id="UP000499080"/>
    </source>
</evidence>
<reference evidence="1 2" key="1">
    <citation type="journal article" date="2019" name="Sci. Rep.">
        <title>Orb-weaving spider Araneus ventricosus genome elucidates the spidroin gene catalogue.</title>
        <authorList>
            <person name="Kono N."/>
            <person name="Nakamura H."/>
            <person name="Ohtoshi R."/>
            <person name="Moran D.A.P."/>
            <person name="Shinohara A."/>
            <person name="Yoshida Y."/>
            <person name="Fujiwara M."/>
            <person name="Mori M."/>
            <person name="Tomita M."/>
            <person name="Arakawa K."/>
        </authorList>
    </citation>
    <scope>NUCLEOTIDE SEQUENCE [LARGE SCALE GENOMIC DNA]</scope>
</reference>
<keyword evidence="2" id="KW-1185">Reference proteome</keyword>
<dbReference type="EMBL" id="BGPR01008384">
    <property type="protein sequence ID" value="GBN33456.1"/>
    <property type="molecule type" value="Genomic_DNA"/>
</dbReference>
<dbReference type="Proteomes" id="UP000499080">
    <property type="component" value="Unassembled WGS sequence"/>
</dbReference>
<protein>
    <submittedName>
        <fullName evidence="1">Uncharacterized protein</fullName>
    </submittedName>
</protein>
<dbReference type="AlphaFoldDB" id="A0A4Y2N6L0"/>
<sequence length="101" mass="11691">MKIFRSCHLQLSKQKYLLSPENDIDMSDLDLSKNENLKPGCTKDDPEFIHAESTCDYLNKSIRVSPIVKKDRKGYCTIRSPPILLHLILHNRNQHLPVFGE</sequence>